<keyword evidence="1" id="KW-0472">Membrane</keyword>
<gene>
    <name evidence="3" type="ORF">PLEOSDRAFT_1046498</name>
</gene>
<dbReference type="Pfam" id="PF20151">
    <property type="entry name" value="DUF6533"/>
    <property type="match status" value="1"/>
</dbReference>
<proteinExistence type="predicted"/>
<keyword evidence="1" id="KW-0812">Transmembrane</keyword>
<dbReference type="InParanoid" id="A0A067NJS4"/>
<feature type="transmembrane region" description="Helical" evidence="1">
    <location>
        <begin position="96"/>
        <end position="120"/>
    </location>
</feature>
<protein>
    <recommendedName>
        <fullName evidence="2">DUF6533 domain-containing protein</fullName>
    </recommendedName>
</protein>
<name>A0A067NJS4_PLEO1</name>
<dbReference type="Proteomes" id="UP000027073">
    <property type="component" value="Unassembled WGS sequence"/>
</dbReference>
<dbReference type="InterPro" id="IPR045340">
    <property type="entry name" value="DUF6533"/>
</dbReference>
<evidence type="ECO:0000259" key="2">
    <source>
        <dbReference type="Pfam" id="PF20151"/>
    </source>
</evidence>
<reference evidence="4" key="1">
    <citation type="journal article" date="2014" name="Proc. Natl. Acad. Sci. U.S.A.">
        <title>Extensive sampling of basidiomycete genomes demonstrates inadequacy of the white-rot/brown-rot paradigm for wood decay fungi.</title>
        <authorList>
            <person name="Riley R."/>
            <person name="Salamov A.A."/>
            <person name="Brown D.W."/>
            <person name="Nagy L.G."/>
            <person name="Floudas D."/>
            <person name="Held B.W."/>
            <person name="Levasseur A."/>
            <person name="Lombard V."/>
            <person name="Morin E."/>
            <person name="Otillar R."/>
            <person name="Lindquist E.A."/>
            <person name="Sun H."/>
            <person name="LaButti K.M."/>
            <person name="Schmutz J."/>
            <person name="Jabbour D."/>
            <person name="Luo H."/>
            <person name="Baker S.E."/>
            <person name="Pisabarro A.G."/>
            <person name="Walton J.D."/>
            <person name="Blanchette R.A."/>
            <person name="Henrissat B."/>
            <person name="Martin F."/>
            <person name="Cullen D."/>
            <person name="Hibbett D.S."/>
            <person name="Grigoriev I.V."/>
        </authorList>
    </citation>
    <scope>NUCLEOTIDE SEQUENCE [LARGE SCALE GENOMIC DNA]</scope>
    <source>
        <strain evidence="4">PC15</strain>
    </source>
</reference>
<feature type="transmembrane region" description="Helical" evidence="1">
    <location>
        <begin position="143"/>
        <end position="171"/>
    </location>
</feature>
<evidence type="ECO:0000313" key="4">
    <source>
        <dbReference type="Proteomes" id="UP000027073"/>
    </source>
</evidence>
<feature type="transmembrane region" description="Helical" evidence="1">
    <location>
        <begin position="183"/>
        <end position="206"/>
    </location>
</feature>
<dbReference type="OrthoDB" id="3350812at2759"/>
<feature type="domain" description="DUF6533" evidence="2">
    <location>
        <begin position="10"/>
        <end position="46"/>
    </location>
</feature>
<evidence type="ECO:0000256" key="1">
    <source>
        <dbReference type="SAM" id="Phobius"/>
    </source>
</evidence>
<dbReference type="AlphaFoldDB" id="A0A067NJS4"/>
<evidence type="ECO:0000313" key="3">
    <source>
        <dbReference type="EMBL" id="KDQ24327.1"/>
    </source>
</evidence>
<dbReference type="HOGENOM" id="CLU_035509_11_3_1"/>
<sequence length="269" mass="30748">VTFATDIQKVYDYVLTFELENHYMWSKQRWSLIRVLFFVNRYMPFVDITVSLCRKCYYYPPTCKYGIRLKCIIPVVDQPLVILTIRTWSLYTRSRMLGMILTAFFLTCWTAIFTSMGLFLESTHAMRSPVPEKATCFADVGNVLLYVCWCVLLIYDAGIMILMVVQAVSVYSAKRSSPLLDALYIDGVAYYVLLFIFSLANVVTILTLSTDFVNLFSSFTRVLHSILTCRVVLHVREQANYARCIDGDDVSNINCLSPFPTVPSIGVVP</sequence>
<feature type="non-terminal residue" evidence="3">
    <location>
        <position position="1"/>
    </location>
</feature>
<organism evidence="3 4">
    <name type="scientific">Pleurotus ostreatus (strain PC15)</name>
    <name type="common">Oyster mushroom</name>
    <dbReference type="NCBI Taxonomy" id="1137138"/>
    <lineage>
        <taxon>Eukaryota</taxon>
        <taxon>Fungi</taxon>
        <taxon>Dikarya</taxon>
        <taxon>Basidiomycota</taxon>
        <taxon>Agaricomycotina</taxon>
        <taxon>Agaricomycetes</taxon>
        <taxon>Agaricomycetidae</taxon>
        <taxon>Agaricales</taxon>
        <taxon>Pleurotineae</taxon>
        <taxon>Pleurotaceae</taxon>
        <taxon>Pleurotus</taxon>
    </lineage>
</organism>
<accession>A0A067NJS4</accession>
<dbReference type="VEuPathDB" id="FungiDB:PLEOSDRAFT_1046498"/>
<dbReference type="EMBL" id="KL198011">
    <property type="protein sequence ID" value="KDQ24327.1"/>
    <property type="molecule type" value="Genomic_DNA"/>
</dbReference>
<keyword evidence="1" id="KW-1133">Transmembrane helix</keyword>